<comment type="caution">
    <text evidence="1">The sequence shown here is derived from an EMBL/GenBank/DDBJ whole genome shotgun (WGS) entry which is preliminary data.</text>
</comment>
<accession>A0ABW3W2J5</accession>
<gene>
    <name evidence="1" type="ORF">ACFQ3F_14725</name>
</gene>
<reference evidence="2" key="1">
    <citation type="journal article" date="2019" name="Int. J. Syst. Evol. Microbiol.">
        <title>The Global Catalogue of Microorganisms (GCM) 10K type strain sequencing project: providing services to taxonomists for standard genome sequencing and annotation.</title>
        <authorList>
            <consortium name="The Broad Institute Genomics Platform"/>
            <consortium name="The Broad Institute Genome Sequencing Center for Infectious Disease"/>
            <person name="Wu L."/>
            <person name="Ma J."/>
        </authorList>
    </citation>
    <scope>NUCLEOTIDE SEQUENCE [LARGE SCALE GENOMIC DNA]</scope>
    <source>
        <strain evidence="2">CCUG 52478</strain>
    </source>
</reference>
<evidence type="ECO:0000313" key="1">
    <source>
        <dbReference type="EMBL" id="MFD1249052.1"/>
    </source>
</evidence>
<dbReference type="RefSeq" id="WP_367921937.1">
    <property type="nucleotide sequence ID" value="NZ_BAABAC010000049.1"/>
</dbReference>
<sequence length="60" mass="6880">MGKDYGPWVRHDWCPSCARRTEQTRWHRRTAGAPPATGEHGIRCNECSTELDPQLRAARC</sequence>
<dbReference type="EMBL" id="JBHTLX010000020">
    <property type="protein sequence ID" value="MFD1249052.1"/>
    <property type="molecule type" value="Genomic_DNA"/>
</dbReference>
<keyword evidence="2" id="KW-1185">Reference proteome</keyword>
<organism evidence="1 2">
    <name type="scientific">Nocardioides ginsengisoli</name>
    <dbReference type="NCBI Taxonomy" id="363868"/>
    <lineage>
        <taxon>Bacteria</taxon>
        <taxon>Bacillati</taxon>
        <taxon>Actinomycetota</taxon>
        <taxon>Actinomycetes</taxon>
        <taxon>Propionibacteriales</taxon>
        <taxon>Nocardioidaceae</taxon>
        <taxon>Nocardioides</taxon>
    </lineage>
</organism>
<dbReference type="Proteomes" id="UP001597229">
    <property type="component" value="Unassembled WGS sequence"/>
</dbReference>
<evidence type="ECO:0000313" key="2">
    <source>
        <dbReference type="Proteomes" id="UP001597229"/>
    </source>
</evidence>
<proteinExistence type="predicted"/>
<protein>
    <submittedName>
        <fullName evidence="1">Uncharacterized protein</fullName>
    </submittedName>
</protein>
<name>A0ABW3W2J5_9ACTN</name>